<gene>
    <name evidence="1" type="ORF">CPT_Matisse95</name>
</gene>
<evidence type="ECO:0000313" key="2">
    <source>
        <dbReference type="Proteomes" id="UP000203408"/>
    </source>
</evidence>
<dbReference type="RefSeq" id="YP_009194339.1">
    <property type="nucleotide sequence ID" value="NC_028750.1"/>
</dbReference>
<proteinExistence type="predicted"/>
<dbReference type="EMBL" id="KT001918">
    <property type="protein sequence ID" value="AKU44399.1"/>
    <property type="molecule type" value="Genomic_DNA"/>
</dbReference>
<dbReference type="GeneID" id="26613278"/>
<sequence length="67" mass="7770">MAHMMKKAEFLNLVKDCGFAHLKTFRGSVYLYDREIQVAEVYCASNMQESGIISAMNQSIKYRKWMG</sequence>
<dbReference type="KEGG" id="vg:26613278"/>
<protein>
    <submittedName>
        <fullName evidence="1">Uncharacterized protein</fullName>
    </submittedName>
</protein>
<keyword evidence="2" id="KW-1185">Reference proteome</keyword>
<accession>A0A0K1LPM7</accession>
<reference evidence="1 2" key="1">
    <citation type="journal article" date="2015" name="Genome Announc.">
        <title>Complete Genome Sequence of Carbapenemase-Producing Klebsiella pneumoniae Myophage Matisse.</title>
        <authorList>
            <person name="Provasek V.E."/>
            <person name="Lessor L.E."/>
            <person name="Cahill J.L."/>
            <person name="Rasche E.S."/>
            <person name="Kuty Everett G.F."/>
        </authorList>
    </citation>
    <scope>NUCLEOTIDE SEQUENCE [LARGE SCALE GENOMIC DNA]</scope>
</reference>
<dbReference type="Proteomes" id="UP000203408">
    <property type="component" value="Segment"/>
</dbReference>
<name>A0A0K1LPM7_9CAUD</name>
<organism evidence="1 2">
    <name type="scientific">Klebsiella phage Matisse</name>
    <dbReference type="NCBI Taxonomy" id="1675607"/>
    <lineage>
        <taxon>Viruses</taxon>
        <taxon>Duplodnaviria</taxon>
        <taxon>Heunggongvirae</taxon>
        <taxon>Uroviricota</taxon>
        <taxon>Caudoviricetes</taxon>
        <taxon>Pantevenvirales</taxon>
        <taxon>Straboviridae</taxon>
        <taxon>Slopekvirus</taxon>
        <taxon>Slopekvirus matisse</taxon>
    </lineage>
</organism>
<evidence type="ECO:0000313" key="1">
    <source>
        <dbReference type="EMBL" id="AKU44399.1"/>
    </source>
</evidence>